<dbReference type="Pfam" id="PF07730">
    <property type="entry name" value="HisKA_3"/>
    <property type="match status" value="1"/>
</dbReference>
<dbReference type="PANTHER" id="PTHR24421:SF63">
    <property type="entry name" value="SENSOR HISTIDINE KINASE DESK"/>
    <property type="match status" value="1"/>
</dbReference>
<dbReference type="GO" id="GO:0016020">
    <property type="term" value="C:membrane"/>
    <property type="evidence" value="ECO:0007669"/>
    <property type="project" value="InterPro"/>
</dbReference>
<accession>A0A839RP99</accession>
<dbReference type="Gene3D" id="1.20.5.1930">
    <property type="match status" value="1"/>
</dbReference>
<keyword evidence="2 7" id="KW-0418">Kinase</keyword>
<dbReference type="PANTHER" id="PTHR24421">
    <property type="entry name" value="NITRATE/NITRITE SENSOR PROTEIN NARX-RELATED"/>
    <property type="match status" value="1"/>
</dbReference>
<evidence type="ECO:0000313" key="7">
    <source>
        <dbReference type="EMBL" id="MBB3038018.1"/>
    </source>
</evidence>
<keyword evidence="5" id="KW-1133">Transmembrane helix</keyword>
<keyword evidence="5" id="KW-0812">Transmembrane</keyword>
<keyword evidence="5" id="KW-0472">Membrane</keyword>
<protein>
    <submittedName>
        <fullName evidence="7">Two-component system sensor histidine kinase DesK</fullName>
        <ecNumber evidence="7">2.7.13.3</ecNumber>
    </submittedName>
</protein>
<dbReference type="AlphaFoldDB" id="A0A839RP99"/>
<evidence type="ECO:0000256" key="5">
    <source>
        <dbReference type="SAM" id="Phobius"/>
    </source>
</evidence>
<feature type="transmembrane region" description="Helical" evidence="5">
    <location>
        <begin position="143"/>
        <end position="167"/>
    </location>
</feature>
<dbReference type="RefSeq" id="WP_157095022.1">
    <property type="nucleotide sequence ID" value="NZ_BDDI01000006.1"/>
</dbReference>
<comment type="caution">
    <text evidence="7">The sequence shown here is derived from an EMBL/GenBank/DDBJ whole genome shotgun (WGS) entry which is preliminary data.</text>
</comment>
<evidence type="ECO:0000256" key="3">
    <source>
        <dbReference type="ARBA" id="ARBA00023012"/>
    </source>
</evidence>
<dbReference type="GO" id="GO:0046983">
    <property type="term" value="F:protein dimerization activity"/>
    <property type="evidence" value="ECO:0007669"/>
    <property type="project" value="InterPro"/>
</dbReference>
<evidence type="ECO:0000256" key="4">
    <source>
        <dbReference type="SAM" id="MobiDB-lite"/>
    </source>
</evidence>
<evidence type="ECO:0000256" key="2">
    <source>
        <dbReference type="ARBA" id="ARBA00022777"/>
    </source>
</evidence>
<organism evidence="7 8">
    <name type="scientific">Hoyosella altamirensis</name>
    <dbReference type="NCBI Taxonomy" id="616997"/>
    <lineage>
        <taxon>Bacteria</taxon>
        <taxon>Bacillati</taxon>
        <taxon>Actinomycetota</taxon>
        <taxon>Actinomycetes</taxon>
        <taxon>Mycobacteriales</taxon>
        <taxon>Hoyosellaceae</taxon>
        <taxon>Hoyosella</taxon>
    </lineage>
</organism>
<evidence type="ECO:0000259" key="6">
    <source>
        <dbReference type="Pfam" id="PF07730"/>
    </source>
</evidence>
<feature type="compositionally biased region" description="Basic and acidic residues" evidence="4">
    <location>
        <begin position="336"/>
        <end position="345"/>
    </location>
</feature>
<feature type="transmembrane region" description="Helical" evidence="5">
    <location>
        <begin position="20"/>
        <end position="44"/>
    </location>
</feature>
<feature type="domain" description="Signal transduction histidine kinase subgroup 3 dimerisation and phosphoacceptor" evidence="6">
    <location>
        <begin position="197"/>
        <end position="261"/>
    </location>
</feature>
<feature type="region of interest" description="Disordered" evidence="4">
    <location>
        <begin position="332"/>
        <end position="352"/>
    </location>
</feature>
<proteinExistence type="predicted"/>
<dbReference type="OrthoDB" id="227596at2"/>
<dbReference type="InterPro" id="IPR050482">
    <property type="entry name" value="Sensor_HK_TwoCompSys"/>
</dbReference>
<dbReference type="EMBL" id="JACHWS010000002">
    <property type="protein sequence ID" value="MBB3038018.1"/>
    <property type="molecule type" value="Genomic_DNA"/>
</dbReference>
<evidence type="ECO:0000313" key="8">
    <source>
        <dbReference type="Proteomes" id="UP000567922"/>
    </source>
</evidence>
<dbReference type="Gene3D" id="3.30.565.10">
    <property type="entry name" value="Histidine kinase-like ATPase, C-terminal domain"/>
    <property type="match status" value="1"/>
</dbReference>
<gene>
    <name evidence="7" type="ORF">FHU29_002467</name>
</gene>
<dbReference type="GO" id="GO:0000155">
    <property type="term" value="F:phosphorelay sensor kinase activity"/>
    <property type="evidence" value="ECO:0007669"/>
    <property type="project" value="InterPro"/>
</dbReference>
<name>A0A839RP99_9ACTN</name>
<keyword evidence="8" id="KW-1185">Reference proteome</keyword>
<sequence length="387" mass="41158">MTTLMSRTWHSRTQVDRVALYTIGSLHTIAWMFVVVFLVGLGVPRTPSEFAGFAVLLATGGTAAYVLQLGIRRNRHGTAVAAWPFAVLALLVAAAVLVAALGSGDTENWELQVSHAALLLGVLAVSPLASGRRAAVIAVGAGLTSYVIVGEAPLAVLLGGAAMFLIATTRISLWMLRVVDELDAARAKEAALSVAEERLRFARDLHDVVGRALSVISVKSELATVLAERDIERAADQMREVRELANDSLREMRQLVRGYRGLDLAAEVDGARALLQSAGIDVTVEGDVADVPEGFREAAAWMVREGVTNILRHSVARTCTIMVAAGAISLRNDGVPSRETDDGASKHGNGLAGLSERMNAAGAALVSRHTGSEFELRAEFPHTKRET</sequence>
<dbReference type="EC" id="2.7.13.3" evidence="7"/>
<keyword evidence="1 7" id="KW-0808">Transferase</keyword>
<reference evidence="7 8" key="1">
    <citation type="submission" date="2020-08" db="EMBL/GenBank/DDBJ databases">
        <title>Sequencing the genomes of 1000 actinobacteria strains.</title>
        <authorList>
            <person name="Klenk H.-P."/>
        </authorList>
    </citation>
    <scope>NUCLEOTIDE SEQUENCE [LARGE SCALE GENOMIC DNA]</scope>
    <source>
        <strain evidence="7 8">DSM 45258</strain>
    </source>
</reference>
<feature type="transmembrane region" description="Helical" evidence="5">
    <location>
        <begin position="79"/>
        <end position="101"/>
    </location>
</feature>
<keyword evidence="3" id="KW-0902">Two-component regulatory system</keyword>
<feature type="transmembrane region" description="Helical" evidence="5">
    <location>
        <begin position="50"/>
        <end position="67"/>
    </location>
</feature>
<dbReference type="InterPro" id="IPR036890">
    <property type="entry name" value="HATPase_C_sf"/>
</dbReference>
<feature type="transmembrane region" description="Helical" evidence="5">
    <location>
        <begin position="113"/>
        <end position="131"/>
    </location>
</feature>
<dbReference type="InterPro" id="IPR011712">
    <property type="entry name" value="Sig_transdc_His_kin_sub3_dim/P"/>
</dbReference>
<evidence type="ECO:0000256" key="1">
    <source>
        <dbReference type="ARBA" id="ARBA00022679"/>
    </source>
</evidence>
<dbReference type="Proteomes" id="UP000567922">
    <property type="component" value="Unassembled WGS sequence"/>
</dbReference>